<dbReference type="PANTHER" id="PTHR19848:SF8">
    <property type="entry name" value="F-BOX AND WD REPEAT DOMAIN CONTAINING 7"/>
    <property type="match status" value="1"/>
</dbReference>
<keyword evidence="5" id="KW-1185">Reference proteome</keyword>
<proteinExistence type="predicted"/>
<feature type="repeat" description="WD" evidence="3">
    <location>
        <begin position="175"/>
        <end position="216"/>
    </location>
</feature>
<dbReference type="SMART" id="SM00320">
    <property type="entry name" value="WD40"/>
    <property type="match status" value="5"/>
</dbReference>
<protein>
    <recommendedName>
        <fullName evidence="6">WD40 repeat domain-containing protein</fullName>
    </recommendedName>
</protein>
<dbReference type="EMBL" id="CAJRAU010000004">
    <property type="protein sequence ID" value="CAG5071247.1"/>
    <property type="molecule type" value="Genomic_DNA"/>
</dbReference>
<evidence type="ECO:0000313" key="5">
    <source>
        <dbReference type="Proteomes" id="UP000679725"/>
    </source>
</evidence>
<sequence length="300" mass="33106">MNIRKVDTFSGHRDSVFTIISDHTSHGFYSSGGDGYVIQWDLNKPDLGKLVARAGASVYALALNSADQTLWIGQNYEGIQVLDTVNNKVEKTSKITAAAIFDIQIFGNNALIALGDGVIVVMDLVTFSIRKHLKVSAKSVRSIAVNPVTNEFATGDSDSNVHIFDLDGFTLKKTITSHANSVFSVKYSPDFNHLFTTGRDAHLKIWDVNDAYGIVADIPAHMYAINDIAFSPDRQLFATCSMDKSVKVWDAATFKLKKIIDRARHAGHGTSVNKLLWTTFENQLISCSDDRMISVWEVAE</sequence>
<dbReference type="InterPro" id="IPR019775">
    <property type="entry name" value="WD40_repeat_CS"/>
</dbReference>
<evidence type="ECO:0000256" key="1">
    <source>
        <dbReference type="ARBA" id="ARBA00022574"/>
    </source>
</evidence>
<evidence type="ECO:0008006" key="6">
    <source>
        <dbReference type="Google" id="ProtNLM"/>
    </source>
</evidence>
<dbReference type="InterPro" id="IPR001680">
    <property type="entry name" value="WD40_rpt"/>
</dbReference>
<dbReference type="SUPFAM" id="SSF50978">
    <property type="entry name" value="WD40 repeat-like"/>
    <property type="match status" value="1"/>
</dbReference>
<dbReference type="Gene3D" id="2.130.10.10">
    <property type="entry name" value="YVTN repeat-like/Quinoprotein amine dehydrogenase"/>
    <property type="match status" value="2"/>
</dbReference>
<feature type="repeat" description="WD" evidence="3">
    <location>
        <begin position="218"/>
        <end position="250"/>
    </location>
</feature>
<evidence type="ECO:0000256" key="2">
    <source>
        <dbReference type="ARBA" id="ARBA00022737"/>
    </source>
</evidence>
<dbReference type="InterPro" id="IPR036322">
    <property type="entry name" value="WD40_repeat_dom_sf"/>
</dbReference>
<dbReference type="InterPro" id="IPR020472">
    <property type="entry name" value="WD40_PAC1"/>
</dbReference>
<dbReference type="InterPro" id="IPR015943">
    <property type="entry name" value="WD40/YVTN_repeat-like_dom_sf"/>
</dbReference>
<keyword evidence="2" id="KW-0677">Repeat</keyword>
<dbReference type="Proteomes" id="UP000679725">
    <property type="component" value="Unassembled WGS sequence"/>
</dbReference>
<evidence type="ECO:0000256" key="3">
    <source>
        <dbReference type="PROSITE-ProRule" id="PRU00221"/>
    </source>
</evidence>
<comment type="caution">
    <text evidence="4">The sequence shown here is derived from an EMBL/GenBank/DDBJ whole genome shotgun (WGS) entry which is preliminary data.</text>
</comment>
<reference evidence="4 5" key="1">
    <citation type="submission" date="2021-04" db="EMBL/GenBank/DDBJ databases">
        <authorList>
            <person name="Rodrigo-Torres L."/>
            <person name="Arahal R. D."/>
            <person name="Lucena T."/>
        </authorList>
    </citation>
    <scope>NUCLEOTIDE SEQUENCE [LARGE SCALE GENOMIC DNA]</scope>
    <source>
        <strain evidence="4 5">CECT 9623</strain>
    </source>
</reference>
<dbReference type="RefSeq" id="WP_215234683.1">
    <property type="nucleotide sequence ID" value="NZ_CAJRAU010000004.1"/>
</dbReference>
<dbReference type="PROSITE" id="PS50294">
    <property type="entry name" value="WD_REPEATS_REGION"/>
    <property type="match status" value="3"/>
</dbReference>
<feature type="repeat" description="WD" evidence="3">
    <location>
        <begin position="9"/>
        <end position="43"/>
    </location>
</feature>
<dbReference type="PRINTS" id="PR00320">
    <property type="entry name" value="GPROTEINBRPT"/>
</dbReference>
<feature type="repeat" description="WD" evidence="3">
    <location>
        <begin position="265"/>
        <end position="300"/>
    </location>
</feature>
<dbReference type="PROSITE" id="PS00678">
    <property type="entry name" value="WD_REPEATS_1"/>
    <property type="match status" value="2"/>
</dbReference>
<gene>
    <name evidence="4" type="ORF">DYBT9623_03375</name>
</gene>
<name>A0ABN7R9F6_9BACT</name>
<accession>A0ABN7R9F6</accession>
<dbReference type="Pfam" id="PF00400">
    <property type="entry name" value="WD40"/>
    <property type="match status" value="5"/>
</dbReference>
<organism evidence="4 5">
    <name type="scientific">Dyadobacter linearis</name>
    <dbReference type="NCBI Taxonomy" id="2823330"/>
    <lineage>
        <taxon>Bacteria</taxon>
        <taxon>Pseudomonadati</taxon>
        <taxon>Bacteroidota</taxon>
        <taxon>Cytophagia</taxon>
        <taxon>Cytophagales</taxon>
        <taxon>Spirosomataceae</taxon>
        <taxon>Dyadobacter</taxon>
    </lineage>
</organism>
<dbReference type="PROSITE" id="PS50082">
    <property type="entry name" value="WD_REPEATS_2"/>
    <property type="match status" value="4"/>
</dbReference>
<evidence type="ECO:0000313" key="4">
    <source>
        <dbReference type="EMBL" id="CAG5071247.1"/>
    </source>
</evidence>
<keyword evidence="1 3" id="KW-0853">WD repeat</keyword>
<dbReference type="PANTHER" id="PTHR19848">
    <property type="entry name" value="WD40 REPEAT PROTEIN"/>
    <property type="match status" value="1"/>
</dbReference>